<reference evidence="1" key="1">
    <citation type="submission" date="2023-04" db="EMBL/GenBank/DDBJ databases">
        <authorList>
            <consortium name="ELIXIR-Norway"/>
        </authorList>
    </citation>
    <scope>NUCLEOTIDE SEQUENCE [LARGE SCALE GENOMIC DNA]</scope>
</reference>
<evidence type="ECO:0000313" key="1">
    <source>
        <dbReference type="EMBL" id="CAI9173308.1"/>
    </source>
</evidence>
<proteinExistence type="predicted"/>
<evidence type="ECO:0000313" key="2">
    <source>
        <dbReference type="Proteomes" id="UP001176941"/>
    </source>
</evidence>
<dbReference type="Proteomes" id="UP001176941">
    <property type="component" value="Chromosome 33"/>
</dbReference>
<dbReference type="EMBL" id="OX459969">
    <property type="protein sequence ID" value="CAI9173308.1"/>
    <property type="molecule type" value="Genomic_DNA"/>
</dbReference>
<protein>
    <submittedName>
        <fullName evidence="1">Uncharacterized protein</fullName>
    </submittedName>
</protein>
<name>A0ABN8ZIJ9_RANTA</name>
<keyword evidence="2" id="KW-1185">Reference proteome</keyword>
<accession>A0ABN8ZIJ9</accession>
<gene>
    <name evidence="1" type="ORF">MRATA1EN1_LOCUS22270</name>
</gene>
<organism evidence="1 2">
    <name type="scientific">Rangifer tarandus platyrhynchus</name>
    <name type="common">Svalbard reindeer</name>
    <dbReference type="NCBI Taxonomy" id="3082113"/>
    <lineage>
        <taxon>Eukaryota</taxon>
        <taxon>Metazoa</taxon>
        <taxon>Chordata</taxon>
        <taxon>Craniata</taxon>
        <taxon>Vertebrata</taxon>
        <taxon>Euteleostomi</taxon>
        <taxon>Mammalia</taxon>
        <taxon>Eutheria</taxon>
        <taxon>Laurasiatheria</taxon>
        <taxon>Artiodactyla</taxon>
        <taxon>Ruminantia</taxon>
        <taxon>Pecora</taxon>
        <taxon>Cervidae</taxon>
        <taxon>Odocoileinae</taxon>
        <taxon>Rangifer</taxon>
    </lineage>
</organism>
<sequence length="110" mass="12154">MRGAQACGEELGPSRRRDGPGVYRWDIQGGASDMLFILSFISTIRTSAHYMDSLAHMGCFGGGSLPWGTLLSLPHREGTHPVHFAHLRGHHLSCAKVKFKKNHLSLCVER</sequence>